<feature type="chain" id="PRO_5045251310" evidence="2">
    <location>
        <begin position="24"/>
        <end position="247"/>
    </location>
</feature>
<comment type="caution">
    <text evidence="4">The sequence shown here is derived from an EMBL/GenBank/DDBJ whole genome shotgun (WGS) entry which is preliminary data.</text>
</comment>
<dbReference type="SUPFAM" id="SSF55136">
    <property type="entry name" value="Probable bacterial effector-binding domain"/>
    <property type="match status" value="1"/>
</dbReference>
<dbReference type="Proteomes" id="UP001244297">
    <property type="component" value="Unassembled WGS sequence"/>
</dbReference>
<name>A0ABT8AIS2_9HYPH</name>
<feature type="signal peptide" evidence="2">
    <location>
        <begin position="1"/>
        <end position="23"/>
    </location>
</feature>
<accession>A0ABT8AIS2</accession>
<protein>
    <submittedName>
        <fullName evidence="4">GyrI-like domain-containing protein</fullName>
    </submittedName>
</protein>
<evidence type="ECO:0000256" key="2">
    <source>
        <dbReference type="SAM" id="SignalP"/>
    </source>
</evidence>
<dbReference type="InterPro" id="IPR029442">
    <property type="entry name" value="GyrI-like"/>
</dbReference>
<gene>
    <name evidence="4" type="ORF">QWZ18_03705</name>
</gene>
<feature type="compositionally biased region" description="Pro residues" evidence="1">
    <location>
        <begin position="59"/>
        <end position="73"/>
    </location>
</feature>
<keyword evidence="2" id="KW-0732">Signal</keyword>
<dbReference type="InterPro" id="IPR010499">
    <property type="entry name" value="AraC_E-bd"/>
</dbReference>
<dbReference type="RefSeq" id="WP_238289059.1">
    <property type="nucleotide sequence ID" value="NZ_BPQS01000013.1"/>
</dbReference>
<feature type="domain" description="AraC effector-binding" evidence="3">
    <location>
        <begin position="94"/>
        <end position="247"/>
    </location>
</feature>
<dbReference type="SMART" id="SM00871">
    <property type="entry name" value="AraC_E_bind"/>
    <property type="match status" value="1"/>
</dbReference>
<evidence type="ECO:0000313" key="4">
    <source>
        <dbReference type="EMBL" id="MDN3569732.1"/>
    </source>
</evidence>
<evidence type="ECO:0000259" key="3">
    <source>
        <dbReference type="SMART" id="SM00871"/>
    </source>
</evidence>
<proteinExistence type="predicted"/>
<sequence>MIRLRPFVALSAALVLASGNPVAAQQQAAPPPSTAPSPAQTNPLPTTTAPNPIADPGKSPAPAPEQSIAPPPAGQAAVGTPARPTLIEKPGEPGDVDEVTLPAKPAAILSGKTKWEEAVPNLRQAFARIEADLAKIGVAPAGRPLAVFTRTDDDGFEFEAMMPVAAAPSPAPTEADGLRFGTTPSGKALRFAHKGSYESIDSTYETLTAYLDAKDIVVQDRFVEEYATDLKDNTDDNLDVNIYALVK</sequence>
<dbReference type="Gene3D" id="3.20.80.10">
    <property type="entry name" value="Regulatory factor, effector binding domain"/>
    <property type="match status" value="1"/>
</dbReference>
<dbReference type="EMBL" id="JAUFPT010000007">
    <property type="protein sequence ID" value="MDN3569732.1"/>
    <property type="molecule type" value="Genomic_DNA"/>
</dbReference>
<dbReference type="Pfam" id="PF06445">
    <property type="entry name" value="GyrI-like"/>
    <property type="match status" value="1"/>
</dbReference>
<keyword evidence="5" id="KW-1185">Reference proteome</keyword>
<feature type="region of interest" description="Disordered" evidence="1">
    <location>
        <begin position="23"/>
        <end position="99"/>
    </location>
</feature>
<reference evidence="5" key="1">
    <citation type="journal article" date="2019" name="Int. J. Syst. Evol. Microbiol.">
        <title>The Global Catalogue of Microorganisms (GCM) 10K type strain sequencing project: providing services to taxonomists for standard genome sequencing and annotation.</title>
        <authorList>
            <consortium name="The Broad Institute Genomics Platform"/>
            <consortium name="The Broad Institute Genome Sequencing Center for Infectious Disease"/>
            <person name="Wu L."/>
            <person name="Ma J."/>
        </authorList>
    </citation>
    <scope>NUCLEOTIDE SEQUENCE [LARGE SCALE GENOMIC DNA]</scope>
    <source>
        <strain evidence="5">CECT 7806</strain>
    </source>
</reference>
<organism evidence="4 5">
    <name type="scientific">Methylobacterium longum</name>
    <dbReference type="NCBI Taxonomy" id="767694"/>
    <lineage>
        <taxon>Bacteria</taxon>
        <taxon>Pseudomonadati</taxon>
        <taxon>Pseudomonadota</taxon>
        <taxon>Alphaproteobacteria</taxon>
        <taxon>Hyphomicrobiales</taxon>
        <taxon>Methylobacteriaceae</taxon>
        <taxon>Methylobacterium</taxon>
    </lineage>
</organism>
<feature type="compositionally biased region" description="Low complexity" evidence="1">
    <location>
        <begin position="36"/>
        <end position="52"/>
    </location>
</feature>
<dbReference type="InterPro" id="IPR011256">
    <property type="entry name" value="Reg_factor_effector_dom_sf"/>
</dbReference>
<evidence type="ECO:0000313" key="5">
    <source>
        <dbReference type="Proteomes" id="UP001244297"/>
    </source>
</evidence>
<evidence type="ECO:0000256" key="1">
    <source>
        <dbReference type="SAM" id="MobiDB-lite"/>
    </source>
</evidence>